<dbReference type="GO" id="GO:0004075">
    <property type="term" value="F:biotin carboxylase activity"/>
    <property type="evidence" value="ECO:0007669"/>
    <property type="project" value="UniProtKB-EC"/>
</dbReference>
<keyword evidence="12" id="KW-0092">Biotin</keyword>
<dbReference type="PROSITE" id="PS00189">
    <property type="entry name" value="LIPOYL"/>
    <property type="match status" value="1"/>
</dbReference>
<feature type="domain" description="Biotin carboxylation" evidence="18">
    <location>
        <begin position="2"/>
        <end position="447"/>
    </location>
</feature>
<name>A0A7H2Q264_9GAMM</name>
<reference evidence="19 20" key="2">
    <citation type="submission" date="2020-09" db="EMBL/GenBank/DDBJ databases">
        <authorList>
            <person name="Chen F.-J."/>
            <person name="Lee Y.-T."/>
        </authorList>
    </citation>
    <scope>NUCLEOTIDE SEQUENCE [LARGE SCALE GENOMIC DNA]</scope>
    <source>
        <strain evidence="19 20">AS72</strain>
    </source>
</reference>
<dbReference type="CDD" id="cd06850">
    <property type="entry name" value="biotinyl_domain"/>
    <property type="match status" value="1"/>
</dbReference>
<dbReference type="EMBL" id="CP061565">
    <property type="protein sequence ID" value="QNX09197.1"/>
    <property type="molecule type" value="Genomic_DNA"/>
</dbReference>
<evidence type="ECO:0000256" key="14">
    <source>
        <dbReference type="ARBA" id="ARBA00048600"/>
    </source>
</evidence>
<keyword evidence="8 15" id="KW-0547">Nucleotide-binding</keyword>
<comment type="catalytic activity">
    <reaction evidence="14">
        <text>N(6)-biotinyl-L-lysyl-[protein] + hydrogencarbonate + ATP = N(6)-carboxybiotinyl-L-lysyl-[protein] + ADP + phosphate + H(+)</text>
        <dbReference type="Rhea" id="RHEA:13501"/>
        <dbReference type="Rhea" id="RHEA-COMP:10505"/>
        <dbReference type="Rhea" id="RHEA-COMP:10506"/>
        <dbReference type="ChEBI" id="CHEBI:15378"/>
        <dbReference type="ChEBI" id="CHEBI:17544"/>
        <dbReference type="ChEBI" id="CHEBI:30616"/>
        <dbReference type="ChEBI" id="CHEBI:43474"/>
        <dbReference type="ChEBI" id="CHEBI:83144"/>
        <dbReference type="ChEBI" id="CHEBI:83145"/>
        <dbReference type="ChEBI" id="CHEBI:456216"/>
        <dbReference type="EC" id="6.3.4.14"/>
    </reaction>
</comment>
<dbReference type="Gene3D" id="2.40.50.100">
    <property type="match status" value="1"/>
</dbReference>
<dbReference type="NCBIfam" id="NF006367">
    <property type="entry name" value="PRK08591.1"/>
    <property type="match status" value="1"/>
</dbReference>
<dbReference type="PROSITE" id="PS00866">
    <property type="entry name" value="CPSASE_1"/>
    <property type="match status" value="1"/>
</dbReference>
<organism evidence="19 20">
    <name type="scientific">Acinetobacter seifertii</name>
    <dbReference type="NCBI Taxonomy" id="1530123"/>
    <lineage>
        <taxon>Bacteria</taxon>
        <taxon>Pseudomonadati</taxon>
        <taxon>Pseudomonadota</taxon>
        <taxon>Gammaproteobacteria</taxon>
        <taxon>Moraxellales</taxon>
        <taxon>Moraxellaceae</taxon>
        <taxon>Acinetobacter</taxon>
        <taxon>Acinetobacter calcoaceticus/baumannii complex</taxon>
    </lineage>
</organism>
<keyword evidence="9" id="KW-0450">Lipoyl</keyword>
<feature type="domain" description="ATP-grasp" evidence="17">
    <location>
        <begin position="121"/>
        <end position="318"/>
    </location>
</feature>
<dbReference type="SUPFAM" id="SSF52440">
    <property type="entry name" value="PreATP-grasp domain"/>
    <property type="match status" value="1"/>
</dbReference>
<dbReference type="FunFam" id="3.30.1490.20:FF:000003">
    <property type="entry name" value="acetyl-CoA carboxylase isoform X1"/>
    <property type="match status" value="1"/>
</dbReference>
<dbReference type="InterPro" id="IPR011053">
    <property type="entry name" value="Single_hybrid_motif"/>
</dbReference>
<evidence type="ECO:0000259" key="16">
    <source>
        <dbReference type="PROSITE" id="PS50968"/>
    </source>
</evidence>
<comment type="pathway">
    <text evidence="4">Lipid metabolism; malonyl-CoA biosynthesis; malonyl-CoA from acetyl-CoA: step 1/1.</text>
</comment>
<dbReference type="InterPro" id="IPR005481">
    <property type="entry name" value="BC-like_N"/>
</dbReference>
<dbReference type="InterPro" id="IPR000089">
    <property type="entry name" value="Biotin_lipoyl"/>
</dbReference>
<dbReference type="InterPro" id="IPR005482">
    <property type="entry name" value="Biotin_COase_C"/>
</dbReference>
<dbReference type="PROSITE" id="PS50975">
    <property type="entry name" value="ATP_GRASP"/>
    <property type="match status" value="1"/>
</dbReference>
<comment type="function">
    <text evidence="3">This protein is a component of the acetyl coenzyme A carboxylase complex; first, biotin carboxylase catalyzes the carboxylation of the carrier protein and then the transcarboxylase transfers the carboxyl group to form malonyl-CoA.</text>
</comment>
<evidence type="ECO:0000256" key="6">
    <source>
        <dbReference type="ARBA" id="ARBA00017242"/>
    </source>
</evidence>
<dbReference type="PANTHER" id="PTHR18866">
    <property type="entry name" value="CARBOXYLASE:PYRUVATE/ACETYL-COA/PROPIONYL-COA CARBOXYLASE"/>
    <property type="match status" value="1"/>
</dbReference>
<evidence type="ECO:0000256" key="10">
    <source>
        <dbReference type="ARBA" id="ARBA00022840"/>
    </source>
</evidence>
<comment type="cofactor">
    <cofactor evidence="2">
        <name>biotin</name>
        <dbReference type="ChEBI" id="CHEBI:57586"/>
    </cofactor>
</comment>
<keyword evidence="10 15" id="KW-0067">ATP-binding</keyword>
<comment type="cofactor">
    <cofactor evidence="1">
        <name>(R)-lipoate</name>
        <dbReference type="ChEBI" id="CHEBI:83088"/>
    </cofactor>
</comment>
<gene>
    <name evidence="19" type="ORF">IC795_02555</name>
</gene>
<dbReference type="Pfam" id="PF00364">
    <property type="entry name" value="Biotin_lipoyl"/>
    <property type="match status" value="1"/>
</dbReference>
<dbReference type="GO" id="GO:0005524">
    <property type="term" value="F:ATP binding"/>
    <property type="evidence" value="ECO:0007669"/>
    <property type="project" value="UniProtKB-UniRule"/>
</dbReference>
<accession>A0A7H2Q264</accession>
<dbReference type="PROSITE" id="PS50968">
    <property type="entry name" value="BIOTINYL_LIPOYL"/>
    <property type="match status" value="1"/>
</dbReference>
<evidence type="ECO:0000256" key="2">
    <source>
        <dbReference type="ARBA" id="ARBA00001953"/>
    </source>
</evidence>
<evidence type="ECO:0000256" key="5">
    <source>
        <dbReference type="ARBA" id="ARBA00011750"/>
    </source>
</evidence>
<evidence type="ECO:0000256" key="12">
    <source>
        <dbReference type="ARBA" id="ARBA00023267"/>
    </source>
</evidence>
<dbReference type="InterPro" id="IPR016185">
    <property type="entry name" value="PreATP-grasp_dom_sf"/>
</dbReference>
<keyword evidence="11" id="KW-0809">Transit peptide</keyword>
<evidence type="ECO:0000256" key="1">
    <source>
        <dbReference type="ARBA" id="ARBA00001938"/>
    </source>
</evidence>
<evidence type="ECO:0000259" key="17">
    <source>
        <dbReference type="PROSITE" id="PS50975"/>
    </source>
</evidence>
<evidence type="ECO:0000256" key="9">
    <source>
        <dbReference type="ARBA" id="ARBA00022823"/>
    </source>
</evidence>
<dbReference type="FunFam" id="3.40.50.20:FF:000010">
    <property type="entry name" value="Propionyl-CoA carboxylase subunit alpha"/>
    <property type="match status" value="1"/>
</dbReference>
<dbReference type="SUPFAM" id="SSF51246">
    <property type="entry name" value="Rudiment single hybrid motif"/>
    <property type="match status" value="1"/>
</dbReference>
<comment type="subunit">
    <text evidence="5">Acetyl-CoA carboxylase is a heterohexamer of biotin carboxyl carrier protein, biotin carboxylase and the two subunits of carboxyl transferase in a 2:2 complex.</text>
</comment>
<protein>
    <recommendedName>
        <fullName evidence="6">Biotin carboxylase</fullName>
    </recommendedName>
    <alternativeName>
        <fullName evidence="13">Acetyl-coenzyme A carboxylase biotin carboxylase subunit A</fullName>
    </alternativeName>
</protein>
<evidence type="ECO:0000256" key="3">
    <source>
        <dbReference type="ARBA" id="ARBA00003761"/>
    </source>
</evidence>
<evidence type="ECO:0000256" key="7">
    <source>
        <dbReference type="ARBA" id="ARBA00022598"/>
    </source>
</evidence>
<dbReference type="AlphaFoldDB" id="A0A7H2Q264"/>
<dbReference type="PROSITE" id="PS50979">
    <property type="entry name" value="BC"/>
    <property type="match status" value="1"/>
</dbReference>
<dbReference type="PROSITE" id="PS00867">
    <property type="entry name" value="CPSASE_2"/>
    <property type="match status" value="1"/>
</dbReference>
<dbReference type="SUPFAM" id="SSF51230">
    <property type="entry name" value="Single hybrid motif"/>
    <property type="match status" value="1"/>
</dbReference>
<reference evidence="20" key="1">
    <citation type="submission" date="2020-09" db="EMBL/GenBank/DDBJ databases">
        <title>Clinical and molecular characterization of Acinetobacter seifertii in Taiwan.</title>
        <authorList>
            <person name="Li L.-H."/>
            <person name="Yang Y.-S."/>
            <person name="Sun J.-R."/>
            <person name="Huang T.-W."/>
            <person name="Huang W.-C."/>
            <person name="Wang Y.-C."/>
            <person name="Kuo T.-H."/>
            <person name="Kuo S.-C."/>
            <person name="Chen T.-L."/>
        </authorList>
    </citation>
    <scope>NUCLEOTIDE SEQUENCE [LARGE SCALE GENOMIC DNA]</scope>
    <source>
        <strain evidence="20">AS72</strain>
    </source>
</reference>
<evidence type="ECO:0000313" key="20">
    <source>
        <dbReference type="Proteomes" id="UP000516745"/>
    </source>
</evidence>
<dbReference type="FunFam" id="2.40.50.100:FF:000003">
    <property type="entry name" value="Acetyl-CoA carboxylase biotin carboxyl carrier protein"/>
    <property type="match status" value="1"/>
</dbReference>
<evidence type="ECO:0000313" key="19">
    <source>
        <dbReference type="EMBL" id="QNX09197.1"/>
    </source>
</evidence>
<dbReference type="InterPro" id="IPR003016">
    <property type="entry name" value="2-oxoA_DH_lipoyl-BS"/>
</dbReference>
<evidence type="ECO:0000256" key="13">
    <source>
        <dbReference type="ARBA" id="ARBA00033786"/>
    </source>
</evidence>
<proteinExistence type="predicted"/>
<dbReference type="PANTHER" id="PTHR18866:SF33">
    <property type="entry name" value="METHYLCROTONOYL-COA CARBOXYLASE SUBUNIT ALPHA, MITOCHONDRIAL-RELATED"/>
    <property type="match status" value="1"/>
</dbReference>
<dbReference type="FunFam" id="3.30.470.20:FF:000028">
    <property type="entry name" value="Methylcrotonoyl-CoA carboxylase subunit alpha, mitochondrial"/>
    <property type="match status" value="1"/>
</dbReference>
<evidence type="ECO:0000256" key="4">
    <source>
        <dbReference type="ARBA" id="ARBA00004956"/>
    </source>
</evidence>
<dbReference type="InterPro" id="IPR011764">
    <property type="entry name" value="Biotin_carboxylation_dom"/>
</dbReference>
<dbReference type="InterPro" id="IPR011054">
    <property type="entry name" value="Rudment_hybrid_motif"/>
</dbReference>
<dbReference type="GO" id="GO:0046872">
    <property type="term" value="F:metal ion binding"/>
    <property type="evidence" value="ECO:0007669"/>
    <property type="project" value="InterPro"/>
</dbReference>
<dbReference type="Pfam" id="PF02785">
    <property type="entry name" value="Biotin_carb_C"/>
    <property type="match status" value="1"/>
</dbReference>
<dbReference type="SUPFAM" id="SSF56059">
    <property type="entry name" value="Glutathione synthetase ATP-binding domain-like"/>
    <property type="match status" value="1"/>
</dbReference>
<dbReference type="InterPro" id="IPR005479">
    <property type="entry name" value="CPAse_ATP-bd"/>
</dbReference>
<evidence type="ECO:0000259" key="18">
    <source>
        <dbReference type="PROSITE" id="PS50979"/>
    </source>
</evidence>
<dbReference type="InterPro" id="IPR050856">
    <property type="entry name" value="Biotin_carboxylase_complex"/>
</dbReference>
<dbReference type="Gene3D" id="3.30.470.20">
    <property type="entry name" value="ATP-grasp fold, B domain"/>
    <property type="match status" value="1"/>
</dbReference>
<dbReference type="InterPro" id="IPR011761">
    <property type="entry name" value="ATP-grasp"/>
</dbReference>
<evidence type="ECO:0000256" key="11">
    <source>
        <dbReference type="ARBA" id="ARBA00022946"/>
    </source>
</evidence>
<sequence length="660" mass="72338">MKFSKVLIANRGEIAVRVMQTAKAMGYQTVAVYSDADRNARHVQEADEAVYIGASKVSESYLSIGKIIDACKKTGADAVHPGYGFLSENTDFAQACIDNQITFIGPTASAIELMGSKRLSKIAMIEAGVPCVPGYEGDRQDLEYLAAQAEQIGFPIMVKASAGGGGRGMRLVQQSSELVEALQTARSEAENAFGSGELILEKAVIAPRHVEIQVFGDTHGNYVYLFERDCSIQRRHQKVVEEAPCPVMTPALRQQMGEAAVAAAKACAYVGAGTVEFLLDASGTFYFLEMNTRLQVEHPVTELITGLDLVEWQLRVANGEQLPLKQQELTLNGHAIEVRLYAEDPRQDFLPQTGKVLRWQPTTLPNVRIDHGMLAADEVSPFYDPMVAKVIAYGKTREDAIRLLARAVDDCVLLGVNSNKQFLVNLLRHPVVVAGDTNTAFIQQHFQNDSSLHKQILSLETLSIAAALFSQSNGTAVWQTGLGVPLPLKLKYDDQQIQLQLSSVNNTFTAQFCDQTVCIEVLERTPDYLIYLINGVRRRVQYVLDGDQLYLDRDNGNVAIRNVTYAAPETVDAAGDGKIRAPMDGAVVNILVNKGDQVVKGQTLLVLEAMKIQQQIKSDVDGIIEDVLGQQGQQVKKRQMLFSIQGLCCTKLFLRASSAI</sequence>
<dbReference type="Pfam" id="PF02786">
    <property type="entry name" value="CPSase_L_D2"/>
    <property type="match status" value="1"/>
</dbReference>
<keyword evidence="7" id="KW-0436">Ligase</keyword>
<dbReference type="Proteomes" id="UP000516745">
    <property type="component" value="Chromosome"/>
</dbReference>
<feature type="domain" description="Lipoyl-binding" evidence="16">
    <location>
        <begin position="568"/>
        <end position="645"/>
    </location>
</feature>
<dbReference type="SMART" id="SM00878">
    <property type="entry name" value="Biotin_carb_C"/>
    <property type="match status" value="1"/>
</dbReference>
<dbReference type="Pfam" id="PF00289">
    <property type="entry name" value="Biotin_carb_N"/>
    <property type="match status" value="1"/>
</dbReference>
<evidence type="ECO:0000256" key="15">
    <source>
        <dbReference type="PROSITE-ProRule" id="PRU00409"/>
    </source>
</evidence>
<evidence type="ECO:0000256" key="8">
    <source>
        <dbReference type="ARBA" id="ARBA00022741"/>
    </source>
</evidence>